<dbReference type="GO" id="GO:0006032">
    <property type="term" value="P:chitin catabolic process"/>
    <property type="evidence" value="ECO:0007669"/>
    <property type="project" value="UniProtKB-KW"/>
</dbReference>
<sequence length="306" mass="33901">MPPIIPPKNADLPERKLVIYHQTHYHNGQYVPILPVLDTPITHVILGCLHISDTPGVLALNDHPPSHSQYDRLWQDIGTLQESGIPVSLMIGGAAKGAFALLDAEDYELFRAYYDPLLRFILERNLDGIDLDVEEPMSLPGIIRLIVQLRSDMAAAGRPNFLITLAPVAKGLVHGNRHLSGFSYFMLEKAVGKLVDWYNAQFYCGWGDVSTPDHYNAVIMNGWSPERIVMGIVTNGANGSGWVQSEVLGSTIKALVKKWPTFGGVSGWEWFNALGEGGLEARSTEDGGPQRWGEMVGRYFYPDDDE</sequence>
<evidence type="ECO:0000259" key="10">
    <source>
        <dbReference type="PROSITE" id="PS51910"/>
    </source>
</evidence>
<keyword evidence="7" id="KW-0624">Polysaccharide degradation</keyword>
<dbReference type="OrthoDB" id="3012298at2759"/>
<keyword evidence="6 8" id="KW-0326">Glycosidase</keyword>
<evidence type="ECO:0000256" key="9">
    <source>
        <dbReference type="RuleBase" id="RU004453"/>
    </source>
</evidence>
<keyword evidence="12" id="KW-1185">Reference proteome</keyword>
<evidence type="ECO:0000313" key="11">
    <source>
        <dbReference type="EMBL" id="RPA86837.1"/>
    </source>
</evidence>
<evidence type="ECO:0000256" key="1">
    <source>
        <dbReference type="ARBA" id="ARBA00000822"/>
    </source>
</evidence>
<dbReference type="PROSITE" id="PS51910">
    <property type="entry name" value="GH18_2"/>
    <property type="match status" value="1"/>
</dbReference>
<dbReference type="Proteomes" id="UP000275078">
    <property type="component" value="Unassembled WGS sequence"/>
</dbReference>
<dbReference type="SUPFAM" id="SSF51445">
    <property type="entry name" value="(Trans)glycosidases"/>
    <property type="match status" value="1"/>
</dbReference>
<gene>
    <name evidence="11" type="ORF">BJ508DRAFT_411013</name>
</gene>
<dbReference type="InterPro" id="IPR017853">
    <property type="entry name" value="GH"/>
</dbReference>
<keyword evidence="3 8" id="KW-0378">Hydrolase</keyword>
<protein>
    <recommendedName>
        <fullName evidence="2">chitinase</fullName>
        <ecNumber evidence="2">3.2.1.14</ecNumber>
    </recommendedName>
</protein>
<keyword evidence="4" id="KW-0146">Chitin degradation</keyword>
<organism evidence="11 12">
    <name type="scientific">Ascobolus immersus RN42</name>
    <dbReference type="NCBI Taxonomy" id="1160509"/>
    <lineage>
        <taxon>Eukaryota</taxon>
        <taxon>Fungi</taxon>
        <taxon>Dikarya</taxon>
        <taxon>Ascomycota</taxon>
        <taxon>Pezizomycotina</taxon>
        <taxon>Pezizomycetes</taxon>
        <taxon>Pezizales</taxon>
        <taxon>Ascobolaceae</taxon>
        <taxon>Ascobolus</taxon>
    </lineage>
</organism>
<dbReference type="STRING" id="1160509.A0A3N4IN35"/>
<evidence type="ECO:0000256" key="3">
    <source>
        <dbReference type="ARBA" id="ARBA00022801"/>
    </source>
</evidence>
<dbReference type="Gene3D" id="3.20.20.80">
    <property type="entry name" value="Glycosidases"/>
    <property type="match status" value="1"/>
</dbReference>
<name>A0A3N4IN35_ASCIM</name>
<dbReference type="GO" id="GO:0005576">
    <property type="term" value="C:extracellular region"/>
    <property type="evidence" value="ECO:0007669"/>
    <property type="project" value="TreeGrafter"/>
</dbReference>
<dbReference type="Pfam" id="PF00704">
    <property type="entry name" value="Glyco_hydro_18"/>
    <property type="match status" value="1"/>
</dbReference>
<dbReference type="EC" id="3.2.1.14" evidence="2"/>
<accession>A0A3N4IN35</accession>
<dbReference type="InterPro" id="IPR001579">
    <property type="entry name" value="Glyco_hydro_18_chit_AS"/>
</dbReference>
<dbReference type="PANTHER" id="PTHR45708:SF60">
    <property type="entry name" value="III CHITINASE, PUTATIVE (AFU_ORTHOLOGUE AFUA_5G03850)-RELATED"/>
    <property type="match status" value="1"/>
</dbReference>
<evidence type="ECO:0000256" key="6">
    <source>
        <dbReference type="ARBA" id="ARBA00023295"/>
    </source>
</evidence>
<dbReference type="GO" id="GO:0000272">
    <property type="term" value="P:polysaccharide catabolic process"/>
    <property type="evidence" value="ECO:0007669"/>
    <property type="project" value="UniProtKB-KW"/>
</dbReference>
<evidence type="ECO:0000313" key="12">
    <source>
        <dbReference type="Proteomes" id="UP000275078"/>
    </source>
</evidence>
<comment type="similarity">
    <text evidence="9">Belongs to the glycosyl hydrolase 18 family.</text>
</comment>
<feature type="domain" description="GH18" evidence="10">
    <location>
        <begin position="15"/>
        <end position="306"/>
    </location>
</feature>
<evidence type="ECO:0000256" key="8">
    <source>
        <dbReference type="RuleBase" id="RU000489"/>
    </source>
</evidence>
<dbReference type="PANTHER" id="PTHR45708">
    <property type="entry name" value="ENDOCHITINASE"/>
    <property type="match status" value="1"/>
</dbReference>
<dbReference type="GO" id="GO:0008843">
    <property type="term" value="F:endochitinase activity"/>
    <property type="evidence" value="ECO:0007669"/>
    <property type="project" value="UniProtKB-EC"/>
</dbReference>
<evidence type="ECO:0000256" key="7">
    <source>
        <dbReference type="ARBA" id="ARBA00023326"/>
    </source>
</evidence>
<evidence type="ECO:0000256" key="2">
    <source>
        <dbReference type="ARBA" id="ARBA00012729"/>
    </source>
</evidence>
<evidence type="ECO:0000256" key="4">
    <source>
        <dbReference type="ARBA" id="ARBA00023024"/>
    </source>
</evidence>
<comment type="catalytic activity">
    <reaction evidence="1">
        <text>Random endo-hydrolysis of N-acetyl-beta-D-glucosaminide (1-&gt;4)-beta-linkages in chitin and chitodextrins.</text>
        <dbReference type="EC" id="3.2.1.14"/>
    </reaction>
</comment>
<dbReference type="AlphaFoldDB" id="A0A3N4IN35"/>
<keyword evidence="5" id="KW-0119">Carbohydrate metabolism</keyword>
<dbReference type="EMBL" id="ML119648">
    <property type="protein sequence ID" value="RPA86837.1"/>
    <property type="molecule type" value="Genomic_DNA"/>
</dbReference>
<dbReference type="PROSITE" id="PS01095">
    <property type="entry name" value="GH18_1"/>
    <property type="match status" value="1"/>
</dbReference>
<dbReference type="InterPro" id="IPR050542">
    <property type="entry name" value="Glycosyl_Hydrlase18_Chitinase"/>
</dbReference>
<reference evidence="11 12" key="1">
    <citation type="journal article" date="2018" name="Nat. Ecol. Evol.">
        <title>Pezizomycetes genomes reveal the molecular basis of ectomycorrhizal truffle lifestyle.</title>
        <authorList>
            <person name="Murat C."/>
            <person name="Payen T."/>
            <person name="Noel B."/>
            <person name="Kuo A."/>
            <person name="Morin E."/>
            <person name="Chen J."/>
            <person name="Kohler A."/>
            <person name="Krizsan K."/>
            <person name="Balestrini R."/>
            <person name="Da Silva C."/>
            <person name="Montanini B."/>
            <person name="Hainaut M."/>
            <person name="Levati E."/>
            <person name="Barry K.W."/>
            <person name="Belfiori B."/>
            <person name="Cichocki N."/>
            <person name="Clum A."/>
            <person name="Dockter R.B."/>
            <person name="Fauchery L."/>
            <person name="Guy J."/>
            <person name="Iotti M."/>
            <person name="Le Tacon F."/>
            <person name="Lindquist E.A."/>
            <person name="Lipzen A."/>
            <person name="Malagnac F."/>
            <person name="Mello A."/>
            <person name="Molinier V."/>
            <person name="Miyauchi S."/>
            <person name="Poulain J."/>
            <person name="Riccioni C."/>
            <person name="Rubini A."/>
            <person name="Sitrit Y."/>
            <person name="Splivallo R."/>
            <person name="Traeger S."/>
            <person name="Wang M."/>
            <person name="Zifcakova L."/>
            <person name="Wipf D."/>
            <person name="Zambonelli A."/>
            <person name="Paolocci F."/>
            <person name="Nowrousian M."/>
            <person name="Ottonello S."/>
            <person name="Baldrian P."/>
            <person name="Spatafora J.W."/>
            <person name="Henrissat B."/>
            <person name="Nagy L.G."/>
            <person name="Aury J.M."/>
            <person name="Wincker P."/>
            <person name="Grigoriev I.V."/>
            <person name="Bonfante P."/>
            <person name="Martin F.M."/>
        </authorList>
    </citation>
    <scope>NUCLEOTIDE SEQUENCE [LARGE SCALE GENOMIC DNA]</scope>
    <source>
        <strain evidence="11 12">RN42</strain>
    </source>
</reference>
<proteinExistence type="inferred from homology"/>
<evidence type="ECO:0000256" key="5">
    <source>
        <dbReference type="ARBA" id="ARBA00023277"/>
    </source>
</evidence>
<dbReference type="InterPro" id="IPR001223">
    <property type="entry name" value="Glyco_hydro18_cat"/>
</dbReference>